<dbReference type="InterPro" id="IPR003594">
    <property type="entry name" value="HATPase_dom"/>
</dbReference>
<comment type="caution">
    <text evidence="15">The sequence shown here is derived from an EMBL/GenBank/DDBJ whole genome shotgun (WGS) entry which is preliminary data.</text>
</comment>
<keyword evidence="11" id="KW-0902">Two-component regulatory system</keyword>
<dbReference type="CDD" id="cd00130">
    <property type="entry name" value="PAS"/>
    <property type="match status" value="1"/>
</dbReference>
<dbReference type="InterPro" id="IPR036097">
    <property type="entry name" value="HisK_dim/P_sf"/>
</dbReference>
<gene>
    <name evidence="15" type="ORF">Nmn1133_11925</name>
</gene>
<keyword evidence="4" id="KW-0597">Phosphoprotein</keyword>
<keyword evidence="16" id="KW-1185">Reference proteome</keyword>
<dbReference type="PRINTS" id="PR00344">
    <property type="entry name" value="BCTRLSENSOR"/>
</dbReference>
<keyword evidence="10" id="KW-1133">Transmembrane helix</keyword>
<evidence type="ECO:0000256" key="10">
    <source>
        <dbReference type="ARBA" id="ARBA00022989"/>
    </source>
</evidence>
<dbReference type="GO" id="GO:0005524">
    <property type="term" value="F:ATP binding"/>
    <property type="evidence" value="ECO:0007669"/>
    <property type="project" value="UniProtKB-KW"/>
</dbReference>
<evidence type="ECO:0000256" key="6">
    <source>
        <dbReference type="ARBA" id="ARBA00022692"/>
    </source>
</evidence>
<feature type="domain" description="PAS" evidence="14">
    <location>
        <begin position="126"/>
        <end position="190"/>
    </location>
</feature>
<evidence type="ECO:0000256" key="2">
    <source>
        <dbReference type="ARBA" id="ARBA00004141"/>
    </source>
</evidence>
<evidence type="ECO:0000313" key="15">
    <source>
        <dbReference type="EMBL" id="RNJ27317.1"/>
    </source>
</evidence>
<keyword evidence="6" id="KW-0812">Transmembrane</keyword>
<dbReference type="SUPFAM" id="SSF55785">
    <property type="entry name" value="PYP-like sensor domain (PAS domain)"/>
    <property type="match status" value="2"/>
</dbReference>
<dbReference type="InterPro" id="IPR036890">
    <property type="entry name" value="HATPase_C_sf"/>
</dbReference>
<evidence type="ECO:0000256" key="3">
    <source>
        <dbReference type="ARBA" id="ARBA00012438"/>
    </source>
</evidence>
<dbReference type="EMBL" id="RJJC01000001">
    <property type="protein sequence ID" value="RNJ27317.1"/>
    <property type="molecule type" value="Genomic_DNA"/>
</dbReference>
<dbReference type="Pfam" id="PF08448">
    <property type="entry name" value="PAS_4"/>
    <property type="match status" value="2"/>
</dbReference>
<dbReference type="InterPro" id="IPR005467">
    <property type="entry name" value="His_kinase_dom"/>
</dbReference>
<feature type="domain" description="Histidine kinase" evidence="13">
    <location>
        <begin position="248"/>
        <end position="455"/>
    </location>
</feature>
<dbReference type="GO" id="GO:0000155">
    <property type="term" value="F:phosphorelay sensor kinase activity"/>
    <property type="evidence" value="ECO:0007669"/>
    <property type="project" value="InterPro"/>
</dbReference>
<organism evidence="15 16">
    <name type="scientific">Halosegnis longus</name>
    <dbReference type="NCBI Taxonomy" id="2216012"/>
    <lineage>
        <taxon>Archaea</taxon>
        <taxon>Methanobacteriati</taxon>
        <taxon>Methanobacteriota</taxon>
        <taxon>Stenosarchaea group</taxon>
        <taxon>Halobacteria</taxon>
        <taxon>Halobacteriales</taxon>
        <taxon>Natronomonadaceae</taxon>
        <taxon>Halosegnis</taxon>
    </lineage>
</organism>
<dbReference type="InterPro" id="IPR003661">
    <property type="entry name" value="HisK_dim/P_dom"/>
</dbReference>
<dbReference type="GO" id="GO:0000156">
    <property type="term" value="F:phosphorelay response regulator activity"/>
    <property type="evidence" value="ECO:0007669"/>
    <property type="project" value="TreeGrafter"/>
</dbReference>
<dbReference type="PANTHER" id="PTHR42878:SF7">
    <property type="entry name" value="SENSOR HISTIDINE KINASE GLRK"/>
    <property type="match status" value="1"/>
</dbReference>
<dbReference type="InterPro" id="IPR035965">
    <property type="entry name" value="PAS-like_dom_sf"/>
</dbReference>
<dbReference type="SMART" id="SM00387">
    <property type="entry name" value="HATPase_c"/>
    <property type="match status" value="1"/>
</dbReference>
<dbReference type="SMART" id="SM00091">
    <property type="entry name" value="PAS"/>
    <property type="match status" value="1"/>
</dbReference>
<dbReference type="SUPFAM" id="SSF55874">
    <property type="entry name" value="ATPase domain of HSP90 chaperone/DNA topoisomerase II/histidine kinase"/>
    <property type="match status" value="1"/>
</dbReference>
<keyword evidence="9" id="KW-0067">ATP-binding</keyword>
<name>A0AAJ4RAQ7_9EURY</name>
<evidence type="ECO:0000256" key="12">
    <source>
        <dbReference type="ARBA" id="ARBA00023136"/>
    </source>
</evidence>
<dbReference type="EC" id="2.7.13.3" evidence="3"/>
<dbReference type="Gene3D" id="3.30.450.20">
    <property type="entry name" value="PAS domain"/>
    <property type="match status" value="2"/>
</dbReference>
<evidence type="ECO:0000256" key="4">
    <source>
        <dbReference type="ARBA" id="ARBA00022553"/>
    </source>
</evidence>
<dbReference type="NCBIfam" id="TIGR00229">
    <property type="entry name" value="sensory_box"/>
    <property type="match status" value="1"/>
</dbReference>
<evidence type="ECO:0000256" key="7">
    <source>
        <dbReference type="ARBA" id="ARBA00022741"/>
    </source>
</evidence>
<comment type="catalytic activity">
    <reaction evidence="1">
        <text>ATP + protein L-histidine = ADP + protein N-phospho-L-histidine.</text>
        <dbReference type="EC" id="2.7.13.3"/>
    </reaction>
</comment>
<comment type="subcellular location">
    <subcellularLocation>
        <location evidence="2">Membrane</location>
        <topology evidence="2">Multi-pass membrane protein</topology>
    </subcellularLocation>
</comment>
<keyword evidence="5" id="KW-0808">Transferase</keyword>
<dbReference type="Gene3D" id="3.30.565.10">
    <property type="entry name" value="Histidine kinase-like ATPase, C-terminal domain"/>
    <property type="match status" value="1"/>
</dbReference>
<keyword evidence="8" id="KW-0418">Kinase</keyword>
<evidence type="ECO:0000313" key="16">
    <source>
        <dbReference type="Proteomes" id="UP000270581"/>
    </source>
</evidence>
<accession>A0AAJ4RAQ7</accession>
<keyword evidence="7" id="KW-0547">Nucleotide-binding</keyword>
<dbReference type="GO" id="GO:0016020">
    <property type="term" value="C:membrane"/>
    <property type="evidence" value="ECO:0007669"/>
    <property type="project" value="UniProtKB-SubCell"/>
</dbReference>
<dbReference type="InterPro" id="IPR000014">
    <property type="entry name" value="PAS"/>
</dbReference>
<evidence type="ECO:0000259" key="14">
    <source>
        <dbReference type="PROSITE" id="PS50112"/>
    </source>
</evidence>
<dbReference type="PROSITE" id="PS50112">
    <property type="entry name" value="PAS"/>
    <property type="match status" value="1"/>
</dbReference>
<evidence type="ECO:0000256" key="8">
    <source>
        <dbReference type="ARBA" id="ARBA00022777"/>
    </source>
</evidence>
<proteinExistence type="predicted"/>
<dbReference type="PROSITE" id="PS50109">
    <property type="entry name" value="HIS_KIN"/>
    <property type="match status" value="1"/>
</dbReference>
<dbReference type="AlphaFoldDB" id="A0AAJ4RAQ7"/>
<dbReference type="GO" id="GO:0007234">
    <property type="term" value="P:osmosensory signaling via phosphorelay pathway"/>
    <property type="evidence" value="ECO:0007669"/>
    <property type="project" value="TreeGrafter"/>
</dbReference>
<evidence type="ECO:0000259" key="13">
    <source>
        <dbReference type="PROSITE" id="PS50109"/>
    </source>
</evidence>
<reference evidence="15 16" key="1">
    <citation type="submission" date="2018-11" db="EMBL/GenBank/DDBJ databases">
        <title>Genome sequences of Natronomonas sp. CBA1133.</title>
        <authorList>
            <person name="Roh S.W."/>
            <person name="Cha I.-T."/>
        </authorList>
    </citation>
    <scope>NUCLEOTIDE SEQUENCE [LARGE SCALE GENOMIC DNA]</scope>
    <source>
        <strain evidence="15 16">CBA1133</strain>
    </source>
</reference>
<dbReference type="Gene3D" id="1.10.287.130">
    <property type="match status" value="1"/>
</dbReference>
<evidence type="ECO:0000256" key="11">
    <source>
        <dbReference type="ARBA" id="ARBA00023012"/>
    </source>
</evidence>
<dbReference type="InterPro" id="IPR013656">
    <property type="entry name" value="PAS_4"/>
</dbReference>
<sequence>MSESELPDDDEQLRRFLELALETGRMNGAHVDAELRHKWVHDSAIEPPTAEPLGKTDAELFSAEIAEPAMRIKEDAIDTEARVEREFTSIKPEGQRRYRGAAEPLYDDDGEVDGAMFAADISDRYRFLRRTTDAVYTVDTDWKVTFWSDRMAKRTGTDPEEVIGENLWVVFGDEISDDLETKLREVMDSGEPAEFEQYLPEPFDYWVEIRVFADEHGLSVYARDISERKAYEERLKRQRDTLDVLNGVLSHDIRNDLQLVTAYTEMIAEHIPEEHDSHVEIIRERAQHAVELTKSASDISNVLFAESEERKRVGLRPLLTAEIDNVRASYPDAAILVDGQIDEVTVLADEMLASVFRNLLKNAIQHNDKPVPEVHVAVEERPEEVVVSIADNGPGVADAHKETIFGKGEKGLGSSGTGIGLYLVNMLVDRYGGEIQVTDNDPEGAVFRLTLPKIAQQERTDA</sequence>
<dbReference type="InterPro" id="IPR004358">
    <property type="entry name" value="Sig_transdc_His_kin-like_C"/>
</dbReference>
<dbReference type="PANTHER" id="PTHR42878">
    <property type="entry name" value="TWO-COMPONENT HISTIDINE KINASE"/>
    <property type="match status" value="1"/>
</dbReference>
<evidence type="ECO:0000256" key="1">
    <source>
        <dbReference type="ARBA" id="ARBA00000085"/>
    </source>
</evidence>
<dbReference type="CDD" id="cd00082">
    <property type="entry name" value="HisKA"/>
    <property type="match status" value="1"/>
</dbReference>
<dbReference type="SUPFAM" id="SSF47384">
    <property type="entry name" value="Homodimeric domain of signal transducing histidine kinase"/>
    <property type="match status" value="1"/>
</dbReference>
<protein>
    <recommendedName>
        <fullName evidence="3">histidine kinase</fullName>
        <ecNumber evidence="3">2.7.13.3</ecNumber>
    </recommendedName>
</protein>
<dbReference type="GO" id="GO:0030295">
    <property type="term" value="F:protein kinase activator activity"/>
    <property type="evidence" value="ECO:0007669"/>
    <property type="project" value="TreeGrafter"/>
</dbReference>
<dbReference type="Proteomes" id="UP000270581">
    <property type="component" value="Unassembled WGS sequence"/>
</dbReference>
<dbReference type="InterPro" id="IPR050351">
    <property type="entry name" value="BphY/WalK/GraS-like"/>
</dbReference>
<evidence type="ECO:0000256" key="5">
    <source>
        <dbReference type="ARBA" id="ARBA00022679"/>
    </source>
</evidence>
<evidence type="ECO:0000256" key="9">
    <source>
        <dbReference type="ARBA" id="ARBA00022840"/>
    </source>
</evidence>
<dbReference type="Pfam" id="PF02518">
    <property type="entry name" value="HATPase_c"/>
    <property type="match status" value="1"/>
</dbReference>
<keyword evidence="12" id="KW-0472">Membrane</keyword>
<dbReference type="RefSeq" id="WP_123124514.1">
    <property type="nucleotide sequence ID" value="NZ_RJJC01000001.1"/>
</dbReference>